<dbReference type="GO" id="GO:0006826">
    <property type="term" value="P:iron ion transport"/>
    <property type="evidence" value="ECO:0007669"/>
    <property type="project" value="TreeGrafter"/>
</dbReference>
<organism evidence="13 14">
    <name type="scientific">Mycena metata</name>
    <dbReference type="NCBI Taxonomy" id="1033252"/>
    <lineage>
        <taxon>Eukaryota</taxon>
        <taxon>Fungi</taxon>
        <taxon>Dikarya</taxon>
        <taxon>Basidiomycota</taxon>
        <taxon>Agaricomycotina</taxon>
        <taxon>Agaricomycetes</taxon>
        <taxon>Agaricomycetidae</taxon>
        <taxon>Agaricales</taxon>
        <taxon>Marasmiineae</taxon>
        <taxon>Mycenaceae</taxon>
        <taxon>Mycena</taxon>
    </lineage>
</organism>
<dbReference type="SUPFAM" id="SSF52343">
    <property type="entry name" value="Ferredoxin reductase-like, C-terminal NADP-linked domain"/>
    <property type="match status" value="1"/>
</dbReference>
<keyword evidence="7" id="KW-0560">Oxidoreductase</keyword>
<dbReference type="PANTHER" id="PTHR32361:SF9">
    <property type="entry name" value="FERRIC REDUCTASE TRANSMEMBRANE COMPONENT 3-RELATED"/>
    <property type="match status" value="1"/>
</dbReference>
<feature type="transmembrane region" description="Helical" evidence="11">
    <location>
        <begin position="174"/>
        <end position="193"/>
    </location>
</feature>
<dbReference type="GO" id="GO:0015677">
    <property type="term" value="P:copper ion import"/>
    <property type="evidence" value="ECO:0007669"/>
    <property type="project" value="TreeGrafter"/>
</dbReference>
<keyword evidence="10" id="KW-0325">Glycoprotein</keyword>
<dbReference type="InterPro" id="IPR013130">
    <property type="entry name" value="Fe3_Rdtase_TM_dom"/>
</dbReference>
<evidence type="ECO:0000256" key="2">
    <source>
        <dbReference type="ARBA" id="ARBA00006278"/>
    </source>
</evidence>
<dbReference type="GO" id="GO:0006879">
    <property type="term" value="P:intracellular iron ion homeostasis"/>
    <property type="evidence" value="ECO:0007669"/>
    <property type="project" value="TreeGrafter"/>
</dbReference>
<sequence>MEPSANLTKIFFAVGAHAKAVNPDKAPSQRRIAEYPLQIWYLLLSLLALVSICHFTARLLARKSVSAGTRGPSRLTRLPLAVAHVFRTMAFRTTASFAGYTLNLAEFFLGCGYIAVIFTWALINTTDLEGHRFSPRYFADRSGLIVATQFPLLIALGMKNNIISLLTGISYDKLSILHRVVARVLCVLIWVHAYGRLTQVGKAEATGDLNDAWFRWGVAAATGLTLLSFLSVKPLRKRSYEAFLVAHFFVGLILLIGAYMHAKRDTVTHYVWPSFVIWGFDRLLRYLRVFIVNGGYLHLFGRKDTTASLQANVDVVSARFLRVVVRVPSRVSWAPGQVAFLAIPSVSRTPWEAHPFTIANIDSGRPGAAEGILDGASRDEKNESPTESAPTVAVLPYSKNKELIVLIRVRGGFTKRLLDAAANKTDSFKAFIDGPYCTPPSITGFATVLLFAGGSGVSFTLPLLCDLIRESKSKTNPACNKIVFVWAIRDPEQIRVISDALSNSVGTDPLASLGIDIDIRIHVTTSVEDTDGDAASSETASDAGKEGGYSNKLEALSCARVLAGRPDVDEIVRAEVQAATGAVSVNVCGTPGLAAHVRKAVRAASSGVDILRGGASVSLHVESFGEA</sequence>
<dbReference type="Proteomes" id="UP001215598">
    <property type="component" value="Unassembled WGS sequence"/>
</dbReference>
<feature type="transmembrane region" description="Helical" evidence="11">
    <location>
        <begin position="39"/>
        <end position="61"/>
    </location>
</feature>
<comment type="subcellular location">
    <subcellularLocation>
        <location evidence="1">Membrane</location>
        <topology evidence="1">Multi-pass membrane protein</topology>
    </subcellularLocation>
</comment>
<evidence type="ECO:0000256" key="1">
    <source>
        <dbReference type="ARBA" id="ARBA00004141"/>
    </source>
</evidence>
<feature type="domain" description="FAD-binding FR-type" evidence="12">
    <location>
        <begin position="302"/>
        <end position="442"/>
    </location>
</feature>
<dbReference type="InterPro" id="IPR051410">
    <property type="entry name" value="Ferric/Cupric_Reductase"/>
</dbReference>
<dbReference type="Pfam" id="PF08030">
    <property type="entry name" value="NAD_binding_6"/>
    <property type="match status" value="1"/>
</dbReference>
<dbReference type="Pfam" id="PF08022">
    <property type="entry name" value="FAD_binding_8"/>
    <property type="match status" value="1"/>
</dbReference>
<feature type="transmembrane region" description="Helical" evidence="11">
    <location>
        <begin position="143"/>
        <end position="162"/>
    </location>
</feature>
<gene>
    <name evidence="13" type="ORF">B0H16DRAFT_1789434</name>
</gene>
<evidence type="ECO:0000313" key="14">
    <source>
        <dbReference type="Proteomes" id="UP001215598"/>
    </source>
</evidence>
<evidence type="ECO:0000313" key="13">
    <source>
        <dbReference type="EMBL" id="KAJ7767290.1"/>
    </source>
</evidence>
<keyword evidence="4 11" id="KW-0812">Transmembrane</keyword>
<dbReference type="AlphaFoldDB" id="A0AAD7JQE7"/>
<dbReference type="InterPro" id="IPR039261">
    <property type="entry name" value="FNR_nucleotide-bd"/>
</dbReference>
<evidence type="ECO:0000256" key="3">
    <source>
        <dbReference type="ARBA" id="ARBA00022448"/>
    </source>
</evidence>
<dbReference type="SFLD" id="SFLDS00052">
    <property type="entry name" value="Ferric_Reductase_Domain"/>
    <property type="match status" value="1"/>
</dbReference>
<evidence type="ECO:0000256" key="9">
    <source>
        <dbReference type="ARBA" id="ARBA00023136"/>
    </source>
</evidence>
<evidence type="ECO:0000256" key="6">
    <source>
        <dbReference type="ARBA" id="ARBA00022989"/>
    </source>
</evidence>
<dbReference type="GO" id="GO:0000293">
    <property type="term" value="F:ferric-chelate reductase activity"/>
    <property type="evidence" value="ECO:0007669"/>
    <property type="project" value="UniProtKB-ARBA"/>
</dbReference>
<comment type="similarity">
    <text evidence="2">Belongs to the ferric reductase (FRE) family.</text>
</comment>
<evidence type="ECO:0000259" key="12">
    <source>
        <dbReference type="PROSITE" id="PS51384"/>
    </source>
</evidence>
<dbReference type="EMBL" id="JARKIB010000022">
    <property type="protein sequence ID" value="KAJ7767290.1"/>
    <property type="molecule type" value="Genomic_DNA"/>
</dbReference>
<dbReference type="InterPro" id="IPR013112">
    <property type="entry name" value="FAD-bd_8"/>
</dbReference>
<evidence type="ECO:0000256" key="5">
    <source>
        <dbReference type="ARBA" id="ARBA00022982"/>
    </source>
</evidence>
<evidence type="ECO:0000256" key="10">
    <source>
        <dbReference type="ARBA" id="ARBA00023180"/>
    </source>
</evidence>
<keyword evidence="14" id="KW-1185">Reference proteome</keyword>
<keyword evidence="6 11" id="KW-1133">Transmembrane helix</keyword>
<evidence type="ECO:0000256" key="8">
    <source>
        <dbReference type="ARBA" id="ARBA00023065"/>
    </source>
</evidence>
<dbReference type="Pfam" id="PF01794">
    <property type="entry name" value="Ferric_reduct"/>
    <property type="match status" value="1"/>
</dbReference>
<accession>A0AAD7JQE7</accession>
<keyword evidence="8" id="KW-0406">Ion transport</keyword>
<keyword evidence="5" id="KW-0249">Electron transport</keyword>
<name>A0AAD7JQE7_9AGAR</name>
<protein>
    <submittedName>
        <fullName evidence="13">Ferric reductase NAD binding domain-containing protein</fullName>
    </submittedName>
</protein>
<dbReference type="PROSITE" id="PS51384">
    <property type="entry name" value="FAD_FR"/>
    <property type="match status" value="1"/>
</dbReference>
<evidence type="ECO:0000256" key="4">
    <source>
        <dbReference type="ARBA" id="ARBA00022692"/>
    </source>
</evidence>
<dbReference type="SFLD" id="SFLDG01168">
    <property type="entry name" value="Ferric_reductase_subgroup_(FRE"/>
    <property type="match status" value="1"/>
</dbReference>
<evidence type="ECO:0000256" key="11">
    <source>
        <dbReference type="SAM" id="Phobius"/>
    </source>
</evidence>
<feature type="transmembrane region" description="Helical" evidence="11">
    <location>
        <begin position="213"/>
        <end position="230"/>
    </location>
</feature>
<keyword evidence="9 11" id="KW-0472">Membrane</keyword>
<evidence type="ECO:0000256" key="7">
    <source>
        <dbReference type="ARBA" id="ARBA00023002"/>
    </source>
</evidence>
<dbReference type="GO" id="GO:0005886">
    <property type="term" value="C:plasma membrane"/>
    <property type="evidence" value="ECO:0007669"/>
    <property type="project" value="TreeGrafter"/>
</dbReference>
<proteinExistence type="inferred from homology"/>
<dbReference type="InterPro" id="IPR017927">
    <property type="entry name" value="FAD-bd_FR_type"/>
</dbReference>
<dbReference type="CDD" id="cd06186">
    <property type="entry name" value="NOX_Duox_like_FAD_NADP"/>
    <property type="match status" value="1"/>
</dbReference>
<keyword evidence="3" id="KW-0813">Transport</keyword>
<comment type="caution">
    <text evidence="13">The sequence shown here is derived from an EMBL/GenBank/DDBJ whole genome shotgun (WGS) entry which is preliminary data.</text>
</comment>
<feature type="transmembrane region" description="Helical" evidence="11">
    <location>
        <begin position="242"/>
        <end position="260"/>
    </location>
</feature>
<dbReference type="InterPro" id="IPR013121">
    <property type="entry name" value="Fe_red_NAD-bd_6"/>
</dbReference>
<dbReference type="Gene3D" id="3.40.50.80">
    <property type="entry name" value="Nucleotide-binding domain of ferredoxin-NADP reductase (FNR) module"/>
    <property type="match status" value="1"/>
</dbReference>
<reference evidence="13" key="1">
    <citation type="submission" date="2023-03" db="EMBL/GenBank/DDBJ databases">
        <title>Massive genome expansion in bonnet fungi (Mycena s.s.) driven by repeated elements and novel gene families across ecological guilds.</title>
        <authorList>
            <consortium name="Lawrence Berkeley National Laboratory"/>
            <person name="Harder C.B."/>
            <person name="Miyauchi S."/>
            <person name="Viragh M."/>
            <person name="Kuo A."/>
            <person name="Thoen E."/>
            <person name="Andreopoulos B."/>
            <person name="Lu D."/>
            <person name="Skrede I."/>
            <person name="Drula E."/>
            <person name="Henrissat B."/>
            <person name="Morin E."/>
            <person name="Kohler A."/>
            <person name="Barry K."/>
            <person name="LaButti K."/>
            <person name="Morin E."/>
            <person name="Salamov A."/>
            <person name="Lipzen A."/>
            <person name="Mereny Z."/>
            <person name="Hegedus B."/>
            <person name="Baldrian P."/>
            <person name="Stursova M."/>
            <person name="Weitz H."/>
            <person name="Taylor A."/>
            <person name="Grigoriev I.V."/>
            <person name="Nagy L.G."/>
            <person name="Martin F."/>
            <person name="Kauserud H."/>
        </authorList>
    </citation>
    <scope>NUCLEOTIDE SEQUENCE</scope>
    <source>
        <strain evidence="13">CBHHK182m</strain>
    </source>
</reference>
<feature type="transmembrane region" description="Helical" evidence="11">
    <location>
        <begin position="97"/>
        <end position="123"/>
    </location>
</feature>
<dbReference type="PANTHER" id="PTHR32361">
    <property type="entry name" value="FERRIC/CUPRIC REDUCTASE TRANSMEMBRANE COMPONENT"/>
    <property type="match status" value="1"/>
</dbReference>